<dbReference type="EMBL" id="CP035382">
    <property type="protein sequence ID" value="QDK18501.1"/>
    <property type="molecule type" value="Genomic_DNA"/>
</dbReference>
<sequence length="75" mass="7939">MSYSFCVAKVPAGRDVHNLVVPLSFRCIYSFVSPPCYLSGGPLTSRGSLKGGGFTLAAGLSRERSIRSPVNGSRC</sequence>
<evidence type="ECO:0000313" key="1">
    <source>
        <dbReference type="EMBL" id="QDK18501.1"/>
    </source>
</evidence>
<dbReference type="AlphaFoldDB" id="A0AAP9AIC3"/>
<dbReference type="Proteomes" id="UP000317812">
    <property type="component" value="Chromosome"/>
</dbReference>
<accession>A0AAP9AIC3</accession>
<gene>
    <name evidence="1" type="ORF">ES815_09400</name>
</gene>
<organism evidence="1 2">
    <name type="scientific">Leclercia adecarboxylata</name>
    <dbReference type="NCBI Taxonomy" id="83655"/>
    <lineage>
        <taxon>Bacteria</taxon>
        <taxon>Pseudomonadati</taxon>
        <taxon>Pseudomonadota</taxon>
        <taxon>Gammaproteobacteria</taxon>
        <taxon>Enterobacterales</taxon>
        <taxon>Enterobacteriaceae</taxon>
        <taxon>Leclercia</taxon>
    </lineage>
</organism>
<reference evidence="1 2" key="1">
    <citation type="submission" date="2019-01" db="EMBL/GenBank/DDBJ databases">
        <title>Florfenicol resistance in Enterobacteriaceae and whole-genome sequence analysis of florfenicol-resistant Leclercia adecarboxylata strain R25.</title>
        <authorList>
            <person name="Bao Q."/>
            <person name="Ying Y."/>
        </authorList>
    </citation>
    <scope>NUCLEOTIDE SEQUENCE [LARGE SCALE GENOMIC DNA]</scope>
    <source>
        <strain evidence="1 2">R25</strain>
    </source>
</reference>
<protein>
    <submittedName>
        <fullName evidence="1">Uncharacterized protein</fullName>
    </submittedName>
</protein>
<evidence type="ECO:0000313" key="2">
    <source>
        <dbReference type="Proteomes" id="UP000317812"/>
    </source>
</evidence>
<proteinExistence type="predicted"/>
<name>A0AAP9AIC3_9ENTR</name>